<name>H6NR28_9BACL</name>
<dbReference type="AlphaFoldDB" id="H6NR28"/>
<organism evidence="1 2">
    <name type="scientific">Paenibacillus mucilaginosus 3016</name>
    <dbReference type="NCBI Taxonomy" id="1116391"/>
    <lineage>
        <taxon>Bacteria</taxon>
        <taxon>Bacillati</taxon>
        <taxon>Bacillota</taxon>
        <taxon>Bacilli</taxon>
        <taxon>Bacillales</taxon>
        <taxon>Paenibacillaceae</taxon>
        <taxon>Paenibacillus</taxon>
    </lineage>
</organism>
<dbReference type="KEGG" id="pmq:PM3016_6074"/>
<evidence type="ECO:0000313" key="2">
    <source>
        <dbReference type="Proteomes" id="UP000007523"/>
    </source>
</evidence>
<dbReference type="Proteomes" id="UP000007523">
    <property type="component" value="Chromosome"/>
</dbReference>
<evidence type="ECO:0000313" key="1">
    <source>
        <dbReference type="EMBL" id="AFC32721.1"/>
    </source>
</evidence>
<accession>H6NR28</accession>
<proteinExistence type="predicted"/>
<gene>
    <name evidence="1" type="ORF">PM3016_6074</name>
</gene>
<sequence length="185" mass="20427">MAAKPLPSPSGSSKLPPFTPATAPVRSTMEVILSPSPTLEGVMTRIVFGSYTYIFLPFQNWPEISSIFTSSSAERALPWLPRILSRLMSCFSLAARSMASRVSCTSSSLRSAPTKIQAQLRCWVVITVSAIHWRMSPPGPVRYKKLDVIKVNRAIEKSVFLSLPQARNVPILRISCNEVLSHNLI</sequence>
<dbReference type="EMBL" id="CP003235">
    <property type="protein sequence ID" value="AFC32721.1"/>
    <property type="molecule type" value="Genomic_DNA"/>
</dbReference>
<dbReference type="HOGENOM" id="CLU_1459955_0_0_9"/>
<protein>
    <submittedName>
        <fullName evidence="1">Uncharacterized protein</fullName>
    </submittedName>
</protein>
<keyword evidence="2" id="KW-1185">Reference proteome</keyword>
<reference evidence="1 2" key="1">
    <citation type="journal article" date="2012" name="J. Bacteriol.">
        <title>Complete Genome Sequence of Paenibacillus mucilaginosus 3016, a Bacterium Functional as Microbial Fertilizer.</title>
        <authorList>
            <person name="Ma M."/>
            <person name="Wang Z."/>
            <person name="Li L."/>
            <person name="Jiang X."/>
            <person name="Guan D."/>
            <person name="Cao F."/>
            <person name="Chen H."/>
            <person name="Wang X."/>
            <person name="Shen D."/>
            <person name="Du B."/>
            <person name="Li J."/>
        </authorList>
    </citation>
    <scope>NUCLEOTIDE SEQUENCE [LARGE SCALE GENOMIC DNA]</scope>
    <source>
        <strain evidence="1 2">3016</strain>
    </source>
</reference>
<dbReference type="STRING" id="1116391.PM3016_6074"/>